<dbReference type="PANTHER" id="PTHR42905:SF16">
    <property type="entry name" value="CARBOXYPHOSPHONOENOLPYRUVATE PHOSPHONOMUTASE-LIKE PROTEIN (AFU_ORTHOLOGUE AFUA_5G07230)"/>
    <property type="match status" value="1"/>
</dbReference>
<evidence type="ECO:0000313" key="2">
    <source>
        <dbReference type="Proteomes" id="UP001147746"/>
    </source>
</evidence>
<organism evidence="1 2">
    <name type="scientific">Penicillium atrosanguineum</name>
    <dbReference type="NCBI Taxonomy" id="1132637"/>
    <lineage>
        <taxon>Eukaryota</taxon>
        <taxon>Fungi</taxon>
        <taxon>Dikarya</taxon>
        <taxon>Ascomycota</taxon>
        <taxon>Pezizomycotina</taxon>
        <taxon>Eurotiomycetes</taxon>
        <taxon>Eurotiomycetidae</taxon>
        <taxon>Eurotiales</taxon>
        <taxon>Aspergillaceae</taxon>
        <taxon>Penicillium</taxon>
    </lineage>
</organism>
<comment type="caution">
    <text evidence="1">The sequence shown here is derived from an EMBL/GenBank/DDBJ whole genome shotgun (WGS) entry which is preliminary data.</text>
</comment>
<dbReference type="Gene3D" id="3.20.20.60">
    <property type="entry name" value="Phosphoenolpyruvate-binding domains"/>
    <property type="match status" value="1"/>
</dbReference>
<dbReference type="Proteomes" id="UP001147746">
    <property type="component" value="Unassembled WGS sequence"/>
</dbReference>
<dbReference type="EMBL" id="JAPZBO010000009">
    <property type="protein sequence ID" value="KAJ5302869.1"/>
    <property type="molecule type" value="Genomic_DNA"/>
</dbReference>
<reference evidence="1" key="2">
    <citation type="journal article" date="2023" name="IMA Fungus">
        <title>Comparative genomic study of the Penicillium genus elucidates a diverse pangenome and 15 lateral gene transfer events.</title>
        <authorList>
            <person name="Petersen C."/>
            <person name="Sorensen T."/>
            <person name="Nielsen M.R."/>
            <person name="Sondergaard T.E."/>
            <person name="Sorensen J.L."/>
            <person name="Fitzpatrick D.A."/>
            <person name="Frisvad J.C."/>
            <person name="Nielsen K.L."/>
        </authorList>
    </citation>
    <scope>NUCLEOTIDE SEQUENCE</scope>
    <source>
        <strain evidence="1">IBT 21472</strain>
    </source>
</reference>
<dbReference type="InterPro" id="IPR039556">
    <property type="entry name" value="ICL/PEPM"/>
</dbReference>
<sequence>MNPQNKIAKHFRSLHQPGDPIILTNAYDAATATIIASLPTAHAVATASFAIASTIGVDDTALTKTQNLSALKSITSAVHAVNRTKPVTVDLQDGYGSVAELSATIQEVIELGVVGCNIEDLDSETGELRALDDAVARVRAVVRAAAEAGVPDFVVNARTDVLYQDGMGIQDAVVRGRAFLEAGACTVFVWGGPGGRGVSGDEVRELVRDLGGMVNVKLTLGDGFLDVQQLRDLGVARISVGPELWKAAMKTFQQQAEILLSPY</sequence>
<keyword evidence="1" id="KW-0670">Pyruvate</keyword>
<reference evidence="1" key="1">
    <citation type="submission" date="2022-12" db="EMBL/GenBank/DDBJ databases">
        <authorList>
            <person name="Petersen C."/>
        </authorList>
    </citation>
    <scope>NUCLEOTIDE SEQUENCE</scope>
    <source>
        <strain evidence="1">IBT 21472</strain>
    </source>
</reference>
<dbReference type="InterPro" id="IPR040442">
    <property type="entry name" value="Pyrv_kinase-like_dom_sf"/>
</dbReference>
<accession>A0A9W9PQM6</accession>
<keyword evidence="1" id="KW-0418">Kinase</keyword>
<dbReference type="CDD" id="cd00377">
    <property type="entry name" value="ICL_PEPM"/>
    <property type="match status" value="1"/>
</dbReference>
<dbReference type="PANTHER" id="PTHR42905">
    <property type="entry name" value="PHOSPHOENOLPYRUVATE CARBOXYLASE"/>
    <property type="match status" value="1"/>
</dbReference>
<proteinExistence type="predicted"/>
<dbReference type="InterPro" id="IPR015813">
    <property type="entry name" value="Pyrv/PenolPyrv_kinase-like_dom"/>
</dbReference>
<dbReference type="OrthoDB" id="429143at2759"/>
<dbReference type="Pfam" id="PF13714">
    <property type="entry name" value="PEP_mutase"/>
    <property type="match status" value="1"/>
</dbReference>
<dbReference type="GO" id="GO:0016301">
    <property type="term" value="F:kinase activity"/>
    <property type="evidence" value="ECO:0007669"/>
    <property type="project" value="UniProtKB-KW"/>
</dbReference>
<protein>
    <submittedName>
        <fullName evidence="1">Pyruvate/Phosphoenolpyruvate kinase</fullName>
    </submittedName>
</protein>
<keyword evidence="1" id="KW-0808">Transferase</keyword>
<evidence type="ECO:0000313" key="1">
    <source>
        <dbReference type="EMBL" id="KAJ5302869.1"/>
    </source>
</evidence>
<name>A0A9W9PQM6_9EURO</name>
<gene>
    <name evidence="1" type="ORF">N7476_009668</name>
</gene>
<dbReference type="AlphaFoldDB" id="A0A9W9PQM6"/>
<keyword evidence="2" id="KW-1185">Reference proteome</keyword>
<dbReference type="SUPFAM" id="SSF51621">
    <property type="entry name" value="Phosphoenolpyruvate/pyruvate domain"/>
    <property type="match status" value="1"/>
</dbReference>